<evidence type="ECO:0000313" key="2">
    <source>
        <dbReference type="Proteomes" id="UP001442841"/>
    </source>
</evidence>
<dbReference type="Proteomes" id="UP001442841">
    <property type="component" value="Chromosome"/>
</dbReference>
<accession>A0ABZ3FPE5</accession>
<protein>
    <submittedName>
        <fullName evidence="1">DUF429 domain-containing protein</fullName>
    </submittedName>
</protein>
<keyword evidence="2" id="KW-1185">Reference proteome</keyword>
<dbReference type="RefSeq" id="WP_425308122.1">
    <property type="nucleotide sequence ID" value="NZ_CP154795.1"/>
</dbReference>
<sequence>MITAGLDLAADPSRTALAVIEWSDTGALVRSLRLGVDDEEVRHLAPTVAMLGIDCPLGWPRAFTEFIVEHQQGTFIPPAEHGSAWRDSLSYRVTDLQLRAASGPNPLSVSADKIGRVAMRCAALLAQLGSAGVDCHRDGSGTIAEVYPAAALHRWGLPHRAYKTKTNQAGRAVLVDALERESWLDLGGYAASCRHSDDLLDAVLCALVARAVTKGLTVAPSPLEREAALVEGWIHVPRIGGQLRDLAPDQPG</sequence>
<dbReference type="InterPro" id="IPR007362">
    <property type="entry name" value="DUF429"/>
</dbReference>
<name>A0ABZ3FPE5_9ACTN</name>
<proteinExistence type="predicted"/>
<dbReference type="EMBL" id="CP154795">
    <property type="protein sequence ID" value="XAN06693.1"/>
    <property type="molecule type" value="Genomic_DNA"/>
</dbReference>
<organism evidence="1 2">
    <name type="scientific">Ammonicoccus fulvus</name>
    <dbReference type="NCBI Taxonomy" id="3138240"/>
    <lineage>
        <taxon>Bacteria</taxon>
        <taxon>Bacillati</taxon>
        <taxon>Actinomycetota</taxon>
        <taxon>Actinomycetes</taxon>
        <taxon>Propionibacteriales</taxon>
        <taxon>Propionibacteriaceae</taxon>
        <taxon>Ammonicoccus</taxon>
    </lineage>
</organism>
<gene>
    <name evidence="1" type="ORF">AADG42_05010</name>
</gene>
<dbReference type="Pfam" id="PF04250">
    <property type="entry name" value="DUF429"/>
    <property type="match status" value="1"/>
</dbReference>
<evidence type="ECO:0000313" key="1">
    <source>
        <dbReference type="EMBL" id="XAN06693.1"/>
    </source>
</evidence>
<reference evidence="1 2" key="1">
    <citation type="submission" date="2024-04" db="EMBL/GenBank/DDBJ databases">
        <title>Isolation of an actinomycete strain from pig manure.</title>
        <authorList>
            <person name="Gong T."/>
            <person name="Yu Z."/>
            <person name="An M."/>
            <person name="Wei C."/>
            <person name="Yang W."/>
            <person name="Liu L."/>
        </authorList>
    </citation>
    <scope>NUCLEOTIDE SEQUENCE [LARGE SCALE GENOMIC DNA]</scope>
    <source>
        <strain evidence="1 2">ZF39</strain>
    </source>
</reference>